<dbReference type="Pfam" id="PF06602">
    <property type="entry name" value="Myotub-related"/>
    <property type="match status" value="1"/>
</dbReference>
<accession>A0A5M3N0N0</accession>
<dbReference type="PROSITE" id="PS00383">
    <property type="entry name" value="TYR_PHOSPHATASE_1"/>
    <property type="match status" value="1"/>
</dbReference>
<dbReference type="InterPro" id="IPR011993">
    <property type="entry name" value="PH-like_dom_sf"/>
</dbReference>
<feature type="binding site" evidence="3">
    <location>
        <begin position="365"/>
        <end position="371"/>
    </location>
    <ligand>
        <name>substrate</name>
    </ligand>
</feature>
<dbReference type="PANTHER" id="PTHR10807:SF128">
    <property type="entry name" value="PHOSPHATIDYLINOSITOL-3,5-BISPHOSPHATE 3-PHOSPHATASE"/>
    <property type="match status" value="1"/>
</dbReference>
<dbReference type="GO" id="GO:0004438">
    <property type="term" value="F:phosphatidylinositol-3-phosphate phosphatase activity"/>
    <property type="evidence" value="ECO:0007669"/>
    <property type="project" value="TreeGrafter"/>
</dbReference>
<dbReference type="Proteomes" id="UP000053558">
    <property type="component" value="Unassembled WGS sequence"/>
</dbReference>
<name>A0A5M3N0N0_CONPW</name>
<dbReference type="GO" id="GO:0046856">
    <property type="term" value="P:phosphatidylinositol dephosphorylation"/>
    <property type="evidence" value="ECO:0007669"/>
    <property type="project" value="TreeGrafter"/>
</dbReference>
<keyword evidence="7" id="KW-1185">Reference proteome</keyword>
<evidence type="ECO:0000313" key="6">
    <source>
        <dbReference type="EMBL" id="EIW84928.1"/>
    </source>
</evidence>
<dbReference type="OMA" id="DPFYRTQ"/>
<dbReference type="InterPro" id="IPR029021">
    <property type="entry name" value="Prot-tyrosine_phosphatase-like"/>
</dbReference>
<evidence type="ECO:0000259" key="5">
    <source>
        <dbReference type="PROSITE" id="PS51339"/>
    </source>
</evidence>
<dbReference type="InterPro" id="IPR030564">
    <property type="entry name" value="Myotubularin"/>
</dbReference>
<dbReference type="GO" id="GO:0016020">
    <property type="term" value="C:membrane"/>
    <property type="evidence" value="ECO:0007669"/>
    <property type="project" value="TreeGrafter"/>
</dbReference>
<dbReference type="AlphaFoldDB" id="A0A5M3N0N0"/>
<feature type="region of interest" description="Disordered" evidence="4">
    <location>
        <begin position="741"/>
        <end position="762"/>
    </location>
</feature>
<gene>
    <name evidence="6" type="ORF">CONPUDRAFT_97388</name>
</gene>
<feature type="domain" description="Myotubularin phosphatase" evidence="5">
    <location>
        <begin position="122"/>
        <end position="575"/>
    </location>
</feature>
<dbReference type="KEGG" id="cput:CONPUDRAFT_97388"/>
<feature type="compositionally biased region" description="Polar residues" evidence="4">
    <location>
        <begin position="890"/>
        <end position="902"/>
    </location>
</feature>
<dbReference type="PANTHER" id="PTHR10807">
    <property type="entry name" value="MYOTUBULARIN-RELATED"/>
    <property type="match status" value="1"/>
</dbReference>
<dbReference type="SUPFAM" id="SSF50729">
    <property type="entry name" value="PH domain-like"/>
    <property type="match status" value="1"/>
</dbReference>
<dbReference type="SUPFAM" id="SSF52799">
    <property type="entry name" value="(Phosphotyrosine protein) phosphatases II"/>
    <property type="match status" value="1"/>
</dbReference>
<dbReference type="RefSeq" id="XP_007764587.1">
    <property type="nucleotide sequence ID" value="XM_007766397.1"/>
</dbReference>
<dbReference type="InterPro" id="IPR048994">
    <property type="entry name" value="PH-GRAM_MTMR6-9"/>
</dbReference>
<feature type="region of interest" description="Disordered" evidence="4">
    <location>
        <begin position="620"/>
        <end position="647"/>
    </location>
</feature>
<feature type="compositionally biased region" description="Basic and acidic residues" evidence="4">
    <location>
        <begin position="743"/>
        <end position="754"/>
    </location>
</feature>
<protein>
    <submittedName>
        <fullName evidence="6">Phosphatases II</fullName>
    </submittedName>
</protein>
<organism evidence="6 7">
    <name type="scientific">Coniophora puteana (strain RWD-64-598)</name>
    <name type="common">Brown rot fungus</name>
    <dbReference type="NCBI Taxonomy" id="741705"/>
    <lineage>
        <taxon>Eukaryota</taxon>
        <taxon>Fungi</taxon>
        <taxon>Dikarya</taxon>
        <taxon>Basidiomycota</taxon>
        <taxon>Agaricomycotina</taxon>
        <taxon>Agaricomycetes</taxon>
        <taxon>Agaricomycetidae</taxon>
        <taxon>Boletales</taxon>
        <taxon>Coniophorineae</taxon>
        <taxon>Coniophoraceae</taxon>
        <taxon>Coniophora</taxon>
    </lineage>
</organism>
<dbReference type="GeneID" id="19211810"/>
<dbReference type="InterPro" id="IPR016130">
    <property type="entry name" value="Tyr_Pase_AS"/>
</dbReference>
<feature type="active site" description="Phosphocysteine intermediate" evidence="2">
    <location>
        <position position="365"/>
    </location>
</feature>
<dbReference type="Pfam" id="PF21098">
    <property type="entry name" value="PH-GRAM_MTMR6-like"/>
    <property type="match status" value="1"/>
</dbReference>
<evidence type="ECO:0000256" key="3">
    <source>
        <dbReference type="PIRSR" id="PIRSR630564-2"/>
    </source>
</evidence>
<reference evidence="7" key="1">
    <citation type="journal article" date="2012" name="Science">
        <title>The Paleozoic origin of enzymatic lignin decomposition reconstructed from 31 fungal genomes.</title>
        <authorList>
            <person name="Floudas D."/>
            <person name="Binder M."/>
            <person name="Riley R."/>
            <person name="Barry K."/>
            <person name="Blanchette R.A."/>
            <person name="Henrissat B."/>
            <person name="Martinez A.T."/>
            <person name="Otillar R."/>
            <person name="Spatafora J.W."/>
            <person name="Yadav J.S."/>
            <person name="Aerts A."/>
            <person name="Benoit I."/>
            <person name="Boyd A."/>
            <person name="Carlson A."/>
            <person name="Copeland A."/>
            <person name="Coutinho P.M."/>
            <person name="de Vries R.P."/>
            <person name="Ferreira P."/>
            <person name="Findley K."/>
            <person name="Foster B."/>
            <person name="Gaskell J."/>
            <person name="Glotzer D."/>
            <person name="Gorecki P."/>
            <person name="Heitman J."/>
            <person name="Hesse C."/>
            <person name="Hori C."/>
            <person name="Igarashi K."/>
            <person name="Jurgens J.A."/>
            <person name="Kallen N."/>
            <person name="Kersten P."/>
            <person name="Kohler A."/>
            <person name="Kuees U."/>
            <person name="Kumar T.K.A."/>
            <person name="Kuo A."/>
            <person name="LaButti K."/>
            <person name="Larrondo L.F."/>
            <person name="Lindquist E."/>
            <person name="Ling A."/>
            <person name="Lombard V."/>
            <person name="Lucas S."/>
            <person name="Lundell T."/>
            <person name="Martin R."/>
            <person name="McLaughlin D.J."/>
            <person name="Morgenstern I."/>
            <person name="Morin E."/>
            <person name="Murat C."/>
            <person name="Nagy L.G."/>
            <person name="Nolan M."/>
            <person name="Ohm R.A."/>
            <person name="Patyshakuliyeva A."/>
            <person name="Rokas A."/>
            <person name="Ruiz-Duenas F.J."/>
            <person name="Sabat G."/>
            <person name="Salamov A."/>
            <person name="Samejima M."/>
            <person name="Schmutz J."/>
            <person name="Slot J.C."/>
            <person name="St John F."/>
            <person name="Stenlid J."/>
            <person name="Sun H."/>
            <person name="Sun S."/>
            <person name="Syed K."/>
            <person name="Tsang A."/>
            <person name="Wiebenga A."/>
            <person name="Young D."/>
            <person name="Pisabarro A."/>
            <person name="Eastwood D.C."/>
            <person name="Martin F."/>
            <person name="Cullen D."/>
            <person name="Grigoriev I.V."/>
            <person name="Hibbett D.S."/>
        </authorList>
    </citation>
    <scope>NUCLEOTIDE SEQUENCE [LARGE SCALE GENOMIC DNA]</scope>
    <source>
        <strain evidence="7">RWD-64-598 SS2</strain>
    </source>
</reference>
<dbReference type="Gene3D" id="2.30.29.30">
    <property type="entry name" value="Pleckstrin-homology domain (PH domain)/Phosphotyrosine-binding domain (PTB)"/>
    <property type="match status" value="1"/>
</dbReference>
<dbReference type="EMBL" id="JH711574">
    <property type="protein sequence ID" value="EIW84928.1"/>
    <property type="molecule type" value="Genomic_DNA"/>
</dbReference>
<comment type="caution">
    <text evidence="6">The sequence shown here is derived from an EMBL/GenBank/DDBJ whole genome shotgun (WGS) entry which is preliminary data.</text>
</comment>
<feature type="binding site" evidence="3">
    <location>
        <begin position="287"/>
        <end position="288"/>
    </location>
    <ligand>
        <name>substrate</name>
    </ligand>
</feature>
<evidence type="ECO:0000256" key="2">
    <source>
        <dbReference type="PIRSR" id="PIRSR630564-1"/>
    </source>
</evidence>
<evidence type="ECO:0000256" key="4">
    <source>
        <dbReference type="SAM" id="MobiDB-lite"/>
    </source>
</evidence>
<dbReference type="GO" id="GO:0005737">
    <property type="term" value="C:cytoplasm"/>
    <property type="evidence" value="ECO:0007669"/>
    <property type="project" value="TreeGrafter"/>
</dbReference>
<feature type="compositionally biased region" description="Polar residues" evidence="4">
    <location>
        <begin position="624"/>
        <end position="643"/>
    </location>
</feature>
<feature type="region of interest" description="Disordered" evidence="4">
    <location>
        <begin position="829"/>
        <end position="909"/>
    </location>
</feature>
<dbReference type="CDD" id="cd17666">
    <property type="entry name" value="PTP-MTM-like_fungal"/>
    <property type="match status" value="1"/>
</dbReference>
<comment type="similarity">
    <text evidence="1">Belongs to the protein-tyrosine phosphatase family. Non-receptor class myotubularin subfamily.</text>
</comment>
<dbReference type="PROSITE" id="PS51339">
    <property type="entry name" value="PPASE_MYOTUBULARIN"/>
    <property type="match status" value="1"/>
</dbReference>
<proteinExistence type="inferred from homology"/>
<dbReference type="InterPro" id="IPR010569">
    <property type="entry name" value="Myotubularin-like_Pase_dom"/>
</dbReference>
<evidence type="ECO:0000256" key="1">
    <source>
        <dbReference type="ARBA" id="ARBA00007471"/>
    </source>
</evidence>
<dbReference type="OrthoDB" id="271628at2759"/>
<evidence type="ECO:0000313" key="7">
    <source>
        <dbReference type="Proteomes" id="UP000053558"/>
    </source>
</evidence>
<sequence>MDAIRVTKVEKVLCGRLGRAEYGSIHLTAHHLIFRYEDAEREELWVPYPLISLVMQLPHTLHGQYPLTFHTRTFETFSLSFTNGKDAVDVFESVKELTVCTSVNQLYAFYYSSTPPLELKSGWTIYSPREEFGRMGVGTRSKAWRFTDINKDYSLSSTYPSRLIVPTRISDSTLQYAAKYRSKCRIPALTYLHWANYGSLTRCSQPMVGIKQNRSVQDEKLVEAIFQSHHSPDSRTPNASVYGAQSTNLIVDARPTANAMANTARGAGTENMDNYKDAKKVYLGIDNIHAMRDSLGRVVDALREADTVSASVSGNLPGEAQQLAVLDRQALRRSNWLRHISIILEGTLLIVRNIHVNSSHVLLHCSDGWDRTSQLSALSQLCLDPFYRSMRGFQILVEKDWIAFGHRFLDRCGHLSSEKFFTSLADTAGAANGGEAAQAAQAFLASVQNRFASQSHVKETSPAFHQFLECVRQIQRQYPDRFEFNERFLRNLHYQLYACQYGTFLFNCERERRYGEDGMIPSEKTVSVWDWFNSPAEMEQNKNPTYSPELDNPRQADMGVLLPNVKDVRFWNELYGRTDEEMNGKVAIAQVKEDPESLVVSNADEEPVTPDSALDAVQDADALSPSSSNEPTPVSSRSTNPSQGGLGASFRSLWSSLPDVSQTSLAEPLPPVSIAPSAISSSQPDLASTDAATVWGSQSRARGANAVDVLSGAGVRSMWGKLSSNATAAFSVVQDAYGGSARDFNRPTLGDRELQSNFSETPSVNRTVEEQTFPSHGIRQGSTSASVYNPWNSVKLQQSNNLASFDNPWSTTRSPFTGQIRSPHVQDIFDASPLPTDPTIAHPPQRSETIDKLSPSKAIGELPQSDSVRAAHLTGTYSEKATPAQDEHATSQADTSSSTNSDPLGAGFL</sequence>